<accession>A0A6H1ZG79</accession>
<evidence type="ECO:0000256" key="1">
    <source>
        <dbReference type="SAM" id="MobiDB-lite"/>
    </source>
</evidence>
<feature type="compositionally biased region" description="Basic and acidic residues" evidence="1">
    <location>
        <begin position="16"/>
        <end position="28"/>
    </location>
</feature>
<sequence>MANGRAKQPKHNASPDYDRPAKQPHSRDVSTSGLSWRFSRIDRGGPFAWTSLTDPADYKEVMERLHCFETMCDREIGASGSHPIALDRLSKPARDRLQAIEQDDIDSLMSFRITGRRRVLCIRERDVMRVLWWDPEHQVCPSIKKHT</sequence>
<organism evidence="2">
    <name type="scientific">viral metagenome</name>
    <dbReference type="NCBI Taxonomy" id="1070528"/>
    <lineage>
        <taxon>unclassified sequences</taxon>
        <taxon>metagenomes</taxon>
        <taxon>organismal metagenomes</taxon>
    </lineage>
</organism>
<dbReference type="EMBL" id="MT144005">
    <property type="protein sequence ID" value="QJA46200.1"/>
    <property type="molecule type" value="Genomic_DNA"/>
</dbReference>
<evidence type="ECO:0000313" key="2">
    <source>
        <dbReference type="EMBL" id="QJA46200.1"/>
    </source>
</evidence>
<dbReference type="AlphaFoldDB" id="A0A6H1ZG79"/>
<name>A0A6H1ZG79_9ZZZZ</name>
<reference evidence="2" key="1">
    <citation type="submission" date="2020-03" db="EMBL/GenBank/DDBJ databases">
        <title>The deep terrestrial virosphere.</title>
        <authorList>
            <person name="Holmfeldt K."/>
            <person name="Nilsson E."/>
            <person name="Simone D."/>
            <person name="Lopez-Fernandez M."/>
            <person name="Wu X."/>
            <person name="de Brujin I."/>
            <person name="Lundin D."/>
            <person name="Andersson A."/>
            <person name="Bertilsson S."/>
            <person name="Dopson M."/>
        </authorList>
    </citation>
    <scope>NUCLEOTIDE SEQUENCE</scope>
    <source>
        <strain evidence="2">TM448A00340</strain>
    </source>
</reference>
<gene>
    <name evidence="2" type="ORF">TM448A00340_0001</name>
</gene>
<protein>
    <submittedName>
        <fullName evidence="2">Uncharacterized protein</fullName>
    </submittedName>
</protein>
<proteinExistence type="predicted"/>
<feature type="region of interest" description="Disordered" evidence="1">
    <location>
        <begin position="1"/>
        <end position="31"/>
    </location>
</feature>